<keyword evidence="1" id="KW-1133">Transmembrane helix</keyword>
<evidence type="ECO:0000313" key="2">
    <source>
        <dbReference type="EMBL" id="MDR6404370.1"/>
    </source>
</evidence>
<gene>
    <name evidence="2" type="ORF">J2781_001285</name>
</gene>
<sequence>MKNNMLNKLKSDYEELEIKPSPGLWDRLDQKLDQTPEIALKPSFQWWKYAAVVLVLVSLGTIIYFNNYKNSFDHNKTDYIAKKVLEKTANPINLDTDNQSVIPNNNPIVKNDVKTVAENQKINSDQVFVSKEEKGMVQPQISEFKNQPTTIGQPLNNNAEPTKTENNILNTPVMAEIKKSSYISADELLLGRELHKTNENFQKDVRKFGIFRFNKPHANVDNVTVLGVAVYIDSK</sequence>
<accession>A0ABU1LCV1</accession>
<evidence type="ECO:0000256" key="1">
    <source>
        <dbReference type="SAM" id="Phobius"/>
    </source>
</evidence>
<protein>
    <submittedName>
        <fullName evidence="2">Uncharacterized protein</fullName>
    </submittedName>
</protein>
<comment type="caution">
    <text evidence="2">The sequence shown here is derived from an EMBL/GenBank/DDBJ whole genome shotgun (WGS) entry which is preliminary data.</text>
</comment>
<dbReference type="Proteomes" id="UP001184853">
    <property type="component" value="Unassembled WGS sequence"/>
</dbReference>
<reference evidence="2 3" key="1">
    <citation type="submission" date="2023-07" db="EMBL/GenBank/DDBJ databases">
        <title>Sorghum-associated microbial communities from plants grown in Nebraska, USA.</title>
        <authorList>
            <person name="Schachtman D."/>
        </authorList>
    </citation>
    <scope>NUCLEOTIDE SEQUENCE [LARGE SCALE GENOMIC DNA]</scope>
    <source>
        <strain evidence="2 3">DS1709</strain>
    </source>
</reference>
<evidence type="ECO:0000313" key="3">
    <source>
        <dbReference type="Proteomes" id="UP001184853"/>
    </source>
</evidence>
<keyword evidence="1" id="KW-0472">Membrane</keyword>
<keyword evidence="3" id="KW-1185">Reference proteome</keyword>
<organism evidence="2 3">
    <name type="scientific">Chryseobacterium geocarposphaerae</name>
    <dbReference type="NCBI Taxonomy" id="1416776"/>
    <lineage>
        <taxon>Bacteria</taxon>
        <taxon>Pseudomonadati</taxon>
        <taxon>Bacteroidota</taxon>
        <taxon>Flavobacteriia</taxon>
        <taxon>Flavobacteriales</taxon>
        <taxon>Weeksellaceae</taxon>
        <taxon>Chryseobacterium group</taxon>
        <taxon>Chryseobacterium</taxon>
    </lineage>
</organism>
<name>A0ABU1LCV1_9FLAO</name>
<keyword evidence="1" id="KW-0812">Transmembrane</keyword>
<dbReference type="RefSeq" id="WP_115980906.1">
    <property type="nucleotide sequence ID" value="NZ_JAVDQS010000002.1"/>
</dbReference>
<feature type="transmembrane region" description="Helical" evidence="1">
    <location>
        <begin position="46"/>
        <end position="66"/>
    </location>
</feature>
<proteinExistence type="predicted"/>
<dbReference type="EMBL" id="JAVDQS010000002">
    <property type="protein sequence ID" value="MDR6404370.1"/>
    <property type="molecule type" value="Genomic_DNA"/>
</dbReference>